<protein>
    <submittedName>
        <fullName evidence="1">Uncharacterized protein</fullName>
    </submittedName>
</protein>
<sequence length="40" mass="4475">MSHLKRQPIGCTLALMSRTVTLNHIITIIDNGREKALNKS</sequence>
<organism evidence="1">
    <name type="scientific">Amphimedon queenslandica</name>
    <name type="common">Sponge</name>
    <dbReference type="NCBI Taxonomy" id="400682"/>
    <lineage>
        <taxon>Eukaryota</taxon>
        <taxon>Metazoa</taxon>
        <taxon>Porifera</taxon>
        <taxon>Demospongiae</taxon>
        <taxon>Heteroscleromorpha</taxon>
        <taxon>Haplosclerida</taxon>
        <taxon>Niphatidae</taxon>
        <taxon>Amphimedon</taxon>
    </lineage>
</organism>
<evidence type="ECO:0000313" key="1">
    <source>
        <dbReference type="EnsemblMetazoa" id="Aqu2.1.07606_001"/>
    </source>
</evidence>
<dbReference type="EnsemblMetazoa" id="Aqu2.1.07606_001">
    <property type="protein sequence ID" value="Aqu2.1.07606_001"/>
    <property type="gene ID" value="Aqu2.1.07606"/>
</dbReference>
<proteinExistence type="predicted"/>
<dbReference type="InParanoid" id="A0A1X7SZI9"/>
<dbReference type="AlphaFoldDB" id="A0A1X7SZI9"/>
<reference evidence="1" key="1">
    <citation type="submission" date="2017-05" db="UniProtKB">
        <authorList>
            <consortium name="EnsemblMetazoa"/>
        </authorList>
    </citation>
    <scope>IDENTIFICATION</scope>
</reference>
<name>A0A1X7SZI9_AMPQE</name>
<accession>A0A1X7SZI9</accession>